<evidence type="ECO:0000313" key="2">
    <source>
        <dbReference type="Proteomes" id="UP000694540"/>
    </source>
</evidence>
<keyword evidence="2" id="KW-1185">Reference proteome</keyword>
<dbReference type="Proteomes" id="UP000694540">
    <property type="component" value="Unplaced"/>
</dbReference>
<protein>
    <submittedName>
        <fullName evidence="1">Uncharacterized protein</fullName>
    </submittedName>
</protein>
<dbReference type="AlphaFoldDB" id="A0A8C3VUN2"/>
<reference evidence="1" key="2">
    <citation type="submission" date="2025-09" db="UniProtKB">
        <authorList>
            <consortium name="Ensembl"/>
        </authorList>
    </citation>
    <scope>IDENTIFICATION</scope>
</reference>
<name>A0A8C3VUN2_9CETA</name>
<proteinExistence type="predicted"/>
<reference evidence="1" key="1">
    <citation type="submission" date="2025-08" db="UniProtKB">
        <authorList>
            <consortium name="Ensembl"/>
        </authorList>
    </citation>
    <scope>IDENTIFICATION</scope>
</reference>
<evidence type="ECO:0000313" key="1">
    <source>
        <dbReference type="Ensembl" id="ENSCWAP00000006582.1"/>
    </source>
</evidence>
<dbReference type="Ensembl" id="ENSCWAT00000007130.1">
    <property type="protein sequence ID" value="ENSCWAP00000006582.1"/>
    <property type="gene ID" value="ENSCWAG00000005084.1"/>
</dbReference>
<accession>A0A8C3VUN2</accession>
<organism evidence="1 2">
    <name type="scientific">Catagonus wagneri</name>
    <name type="common">Chacoan peccary</name>
    <dbReference type="NCBI Taxonomy" id="51154"/>
    <lineage>
        <taxon>Eukaryota</taxon>
        <taxon>Metazoa</taxon>
        <taxon>Chordata</taxon>
        <taxon>Craniata</taxon>
        <taxon>Vertebrata</taxon>
        <taxon>Euteleostomi</taxon>
        <taxon>Mammalia</taxon>
        <taxon>Eutheria</taxon>
        <taxon>Laurasiatheria</taxon>
        <taxon>Artiodactyla</taxon>
        <taxon>Suina</taxon>
        <taxon>Tayassuidae</taxon>
        <taxon>Catagonus</taxon>
    </lineage>
</organism>
<sequence>RRAPPLQDGGADPAAEASPLACFMCLVSLEVYEKSVQVSRRCVFYSACLQEPLTPKKPVCGGSCWGECSGFNMVWCLKF</sequence>